<name>A0A2T2WP38_9FIRM</name>
<protein>
    <submittedName>
        <fullName evidence="1">Uncharacterized protein</fullName>
    </submittedName>
</protein>
<gene>
    <name evidence="1" type="ORF">C7B43_19690</name>
</gene>
<dbReference type="Proteomes" id="UP000242699">
    <property type="component" value="Unassembled WGS sequence"/>
</dbReference>
<dbReference type="AlphaFoldDB" id="A0A2T2WP38"/>
<evidence type="ECO:0000313" key="1">
    <source>
        <dbReference type="EMBL" id="PSR23996.1"/>
    </source>
</evidence>
<accession>A0A2T2WP38</accession>
<organism evidence="1 2">
    <name type="scientific">Sulfobacillus benefaciens</name>
    <dbReference type="NCBI Taxonomy" id="453960"/>
    <lineage>
        <taxon>Bacteria</taxon>
        <taxon>Bacillati</taxon>
        <taxon>Bacillota</taxon>
        <taxon>Clostridia</taxon>
        <taxon>Eubacteriales</taxon>
        <taxon>Clostridiales Family XVII. Incertae Sedis</taxon>
        <taxon>Sulfobacillus</taxon>
    </lineage>
</organism>
<sequence length="109" mass="11936">MQEYTTSDGRVWPIPALLSEASQRALDLLAAWAQTACDGAQNTPDPWNAAIFWLAASNVTRQISHKDPHPCIDSSPAADDILSAMAWDLYRGVESSNHVNSTNQAPQWT</sequence>
<proteinExistence type="predicted"/>
<comment type="caution">
    <text evidence="1">The sequence shown here is derived from an EMBL/GenBank/DDBJ whole genome shotgun (WGS) entry which is preliminary data.</text>
</comment>
<reference evidence="1 2" key="1">
    <citation type="journal article" date="2014" name="BMC Genomics">
        <title>Comparison of environmental and isolate Sulfobacillus genomes reveals diverse carbon, sulfur, nitrogen, and hydrogen metabolisms.</title>
        <authorList>
            <person name="Justice N.B."/>
            <person name="Norman A."/>
            <person name="Brown C.T."/>
            <person name="Singh A."/>
            <person name="Thomas B.C."/>
            <person name="Banfield J.F."/>
        </authorList>
    </citation>
    <scope>NUCLEOTIDE SEQUENCE [LARGE SCALE GENOMIC DNA]</scope>
    <source>
        <strain evidence="1">AMDSBA1</strain>
    </source>
</reference>
<evidence type="ECO:0000313" key="2">
    <source>
        <dbReference type="Proteomes" id="UP000242699"/>
    </source>
</evidence>
<dbReference type="EMBL" id="PXYT01000088">
    <property type="protein sequence ID" value="PSR23996.1"/>
    <property type="molecule type" value="Genomic_DNA"/>
</dbReference>